<feature type="compositionally biased region" description="Pro residues" evidence="1">
    <location>
        <begin position="48"/>
        <end position="69"/>
    </location>
</feature>
<comment type="caution">
    <text evidence="2">The sequence shown here is derived from an EMBL/GenBank/DDBJ whole genome shotgun (WGS) entry which is preliminary data.</text>
</comment>
<feature type="compositionally biased region" description="Pro residues" evidence="1">
    <location>
        <begin position="19"/>
        <end position="40"/>
    </location>
</feature>
<evidence type="ECO:0000313" key="3">
    <source>
        <dbReference type="Proteomes" id="UP001159363"/>
    </source>
</evidence>
<name>A0ABQ9HAH8_9NEOP</name>
<dbReference type="EMBL" id="JARBHB010000006">
    <property type="protein sequence ID" value="KAJ8881326.1"/>
    <property type="molecule type" value="Genomic_DNA"/>
</dbReference>
<organism evidence="2 3">
    <name type="scientific">Dryococelus australis</name>
    <dbReference type="NCBI Taxonomy" id="614101"/>
    <lineage>
        <taxon>Eukaryota</taxon>
        <taxon>Metazoa</taxon>
        <taxon>Ecdysozoa</taxon>
        <taxon>Arthropoda</taxon>
        <taxon>Hexapoda</taxon>
        <taxon>Insecta</taxon>
        <taxon>Pterygota</taxon>
        <taxon>Neoptera</taxon>
        <taxon>Polyneoptera</taxon>
        <taxon>Phasmatodea</taxon>
        <taxon>Verophasmatodea</taxon>
        <taxon>Anareolatae</taxon>
        <taxon>Phasmatidae</taxon>
        <taxon>Eurycanthinae</taxon>
        <taxon>Dryococelus</taxon>
    </lineage>
</organism>
<keyword evidence="3" id="KW-1185">Reference proteome</keyword>
<accession>A0ABQ9HAH8</accession>
<sequence length="291" mass="31326">MDIPWYPWDIHGTTRSSHPGPPLDIPPGSPQDILPGPPQDILPQHPWDIPPGPPRNNPPGHPWNIPPGSPWDIPAEPQGHGGRAACTLTPHQGEPGSIPGRVTRLSQVGIVPDDAVGRRVSSGISRFPPPPPLLRHSIFTSITLIGSQNLAVKSRLNLFTSHCPKLGDVCRQAMLFPIHCACAYTDMLVGVRWIVEKLPDFAPLVAPPCTGVIERSCSLAALLTSARTHHTCTQHLSRVLMLAALNCRANAFRMRRMQAHTSSLTSVVGLYGNSEIVGGAGKSVALKTTDR</sequence>
<proteinExistence type="predicted"/>
<feature type="region of interest" description="Disordered" evidence="1">
    <location>
        <begin position="1"/>
        <end position="101"/>
    </location>
</feature>
<evidence type="ECO:0000256" key="1">
    <source>
        <dbReference type="SAM" id="MobiDB-lite"/>
    </source>
</evidence>
<gene>
    <name evidence="2" type="ORF">PR048_017807</name>
</gene>
<reference evidence="2 3" key="1">
    <citation type="submission" date="2023-02" db="EMBL/GenBank/DDBJ databases">
        <title>LHISI_Scaffold_Assembly.</title>
        <authorList>
            <person name="Stuart O.P."/>
            <person name="Cleave R."/>
            <person name="Magrath M.J.L."/>
            <person name="Mikheyev A.S."/>
        </authorList>
    </citation>
    <scope>NUCLEOTIDE SEQUENCE [LARGE SCALE GENOMIC DNA]</scope>
    <source>
        <strain evidence="2">Daus_M_001</strain>
        <tissue evidence="2">Leg muscle</tissue>
    </source>
</reference>
<protein>
    <submittedName>
        <fullName evidence="2">Uncharacterized protein</fullName>
    </submittedName>
</protein>
<evidence type="ECO:0000313" key="2">
    <source>
        <dbReference type="EMBL" id="KAJ8881326.1"/>
    </source>
</evidence>
<dbReference type="Proteomes" id="UP001159363">
    <property type="component" value="Chromosome 5"/>
</dbReference>